<dbReference type="Pfam" id="PF13399">
    <property type="entry name" value="LytR_C"/>
    <property type="match status" value="1"/>
</dbReference>
<gene>
    <name evidence="3" type="ORF">COY87_05320</name>
</gene>
<name>A0A2M7QIA7_9BACT</name>
<dbReference type="Gene3D" id="3.30.70.2390">
    <property type="match status" value="1"/>
</dbReference>
<dbReference type="AlphaFoldDB" id="A0A2M7QIA7"/>
<keyword evidence="1" id="KW-0812">Transmembrane</keyword>
<feature type="transmembrane region" description="Helical" evidence="1">
    <location>
        <begin position="17"/>
        <end position="36"/>
    </location>
</feature>
<evidence type="ECO:0000313" key="4">
    <source>
        <dbReference type="Proteomes" id="UP000229401"/>
    </source>
</evidence>
<reference evidence="4" key="1">
    <citation type="submission" date="2017-09" db="EMBL/GenBank/DDBJ databases">
        <title>Depth-based differentiation of microbial function through sediment-hosted aquifers and enrichment of novel symbionts in the deep terrestrial subsurface.</title>
        <authorList>
            <person name="Probst A.J."/>
            <person name="Ladd B."/>
            <person name="Jarett J.K."/>
            <person name="Geller-Mcgrath D.E."/>
            <person name="Sieber C.M.K."/>
            <person name="Emerson J.B."/>
            <person name="Anantharaman K."/>
            <person name="Thomas B.C."/>
            <person name="Malmstrom R."/>
            <person name="Stieglmeier M."/>
            <person name="Klingl A."/>
            <person name="Woyke T."/>
            <person name="Ryan C.M."/>
            <person name="Banfield J.F."/>
        </authorList>
    </citation>
    <scope>NUCLEOTIDE SEQUENCE [LARGE SCALE GENOMIC DNA]</scope>
</reference>
<dbReference type="InterPro" id="IPR027381">
    <property type="entry name" value="LytR/CpsA/Psr_C"/>
</dbReference>
<proteinExistence type="predicted"/>
<evidence type="ECO:0000259" key="2">
    <source>
        <dbReference type="Pfam" id="PF13399"/>
    </source>
</evidence>
<evidence type="ECO:0000256" key="1">
    <source>
        <dbReference type="SAM" id="Phobius"/>
    </source>
</evidence>
<feature type="domain" description="LytR/CpsA/Psr regulator C-terminal" evidence="2">
    <location>
        <begin position="74"/>
        <end position="129"/>
    </location>
</feature>
<sequence length="166" mass="18198">MIDQYQTLQPKKQKSKIGLILGPLAIIIVLVVVYFLSRQATEKVYKNFKPIEPDTSATIAPPTAAPEVTVDPKQYSISILNGSGITGQAGQFKTLLEEKGFDIKSTANADKEDYTEVQISAKKTVSQNFTNELKKIISSSFTVSDTIEELSEDVATDIEIITAPEK</sequence>
<organism evidence="3 4">
    <name type="scientific">Candidatus Roizmanbacteria bacterium CG_4_10_14_0_8_um_filter_33_9</name>
    <dbReference type="NCBI Taxonomy" id="1974826"/>
    <lineage>
        <taxon>Bacteria</taxon>
        <taxon>Candidatus Roizmaniibacteriota</taxon>
    </lineage>
</organism>
<accession>A0A2M7QIA7</accession>
<evidence type="ECO:0000313" key="3">
    <source>
        <dbReference type="EMBL" id="PIY71600.1"/>
    </source>
</evidence>
<keyword evidence="1" id="KW-0472">Membrane</keyword>
<protein>
    <recommendedName>
        <fullName evidence="2">LytR/CpsA/Psr regulator C-terminal domain-containing protein</fullName>
    </recommendedName>
</protein>
<comment type="caution">
    <text evidence="3">The sequence shown here is derived from an EMBL/GenBank/DDBJ whole genome shotgun (WGS) entry which is preliminary data.</text>
</comment>
<dbReference type="EMBL" id="PFLI01000183">
    <property type="protein sequence ID" value="PIY71600.1"/>
    <property type="molecule type" value="Genomic_DNA"/>
</dbReference>
<dbReference type="Proteomes" id="UP000229401">
    <property type="component" value="Unassembled WGS sequence"/>
</dbReference>
<keyword evidence="1" id="KW-1133">Transmembrane helix</keyword>